<evidence type="ECO:0000313" key="3">
    <source>
        <dbReference type="Proteomes" id="UP000054928"/>
    </source>
</evidence>
<dbReference type="InterPro" id="IPR029058">
    <property type="entry name" value="AB_hydrolase_fold"/>
</dbReference>
<dbReference type="EMBL" id="CCYD01002371">
    <property type="protein sequence ID" value="CEG46848.1"/>
    <property type="molecule type" value="Genomic_DNA"/>
</dbReference>
<dbReference type="PANTHER" id="PTHR22538:SF1">
    <property type="entry name" value="VWFD DOMAIN-CONTAINING PROTEIN"/>
    <property type="match status" value="1"/>
</dbReference>
<protein>
    <submittedName>
        <fullName evidence="2">RxLR-like protein</fullName>
    </submittedName>
</protein>
<name>A0A0P1AYD8_PLAHL</name>
<dbReference type="RefSeq" id="XP_024583217.1">
    <property type="nucleotide sequence ID" value="XM_024717749.1"/>
</dbReference>
<feature type="signal peptide" evidence="1">
    <location>
        <begin position="1"/>
        <end position="16"/>
    </location>
</feature>
<dbReference type="AlphaFoldDB" id="A0A0P1AYD8"/>
<keyword evidence="1" id="KW-0732">Signal</keyword>
<dbReference type="GeneID" id="36398580"/>
<dbReference type="OrthoDB" id="95392at2759"/>
<dbReference type="OMA" id="HATKLIC"/>
<organism evidence="2 3">
    <name type="scientific">Plasmopara halstedii</name>
    <name type="common">Downy mildew of sunflower</name>
    <dbReference type="NCBI Taxonomy" id="4781"/>
    <lineage>
        <taxon>Eukaryota</taxon>
        <taxon>Sar</taxon>
        <taxon>Stramenopiles</taxon>
        <taxon>Oomycota</taxon>
        <taxon>Peronosporomycetes</taxon>
        <taxon>Peronosporales</taxon>
        <taxon>Peronosporaceae</taxon>
        <taxon>Plasmopara</taxon>
    </lineage>
</organism>
<feature type="chain" id="PRO_5006059050" evidence="1">
    <location>
        <begin position="17"/>
        <end position="536"/>
    </location>
</feature>
<reference evidence="3" key="1">
    <citation type="submission" date="2014-09" db="EMBL/GenBank/DDBJ databases">
        <authorList>
            <person name="Sharma Rahul"/>
            <person name="Thines Marco"/>
        </authorList>
    </citation>
    <scope>NUCLEOTIDE SEQUENCE [LARGE SCALE GENOMIC DNA]</scope>
</reference>
<dbReference type="Gene3D" id="3.40.50.1820">
    <property type="entry name" value="alpha/beta hydrolase"/>
    <property type="match status" value="1"/>
</dbReference>
<evidence type="ECO:0000256" key="1">
    <source>
        <dbReference type="SAM" id="SignalP"/>
    </source>
</evidence>
<keyword evidence="3" id="KW-1185">Reference proteome</keyword>
<sequence>MWMVAAFTALFGATTAQHYEHLSLQSGLQNVAVKPWPALRFHISVKHSSLMVHGQSKFTIFANPVVFNNGTTSVLYDTIATFTENSTVYQYTQVNGISYVLKSHVEGSRASHSVKCLESDNLPSVNSFVAGLQEVFPLSEVSSGSNHVFECSSKNKFKVYISGVTFGLCDLSSTGFFIAGSEINIKVEYSKDRKDIHVPTQRATLAANCTVVASPSLVTSTGKLILTGQPIARESTRILKADMDVRNHERNSSCSCKSTPRPCIFIHGQGIKIEMAENQDTFPTIYWGNMTNHAPCCTSIKYAVLNTVNYSWTDDSQQQKVCDRALAVSETSTKSKISDTIIITHSMGALMLSGAIAKGKCSIAASSTWISTGAPMRGNVGSKYLLDSCDGKTNLIMEMIAKKTGKCPVSASIRSLVYEGSDYASAELNQAYKAAQEVYRTYVYAAMCSYKHSGLISRYQWQFWVLGSIFPHLSSQNDGLVDFHSCAGGIPESKFGKNYRDQFYLTKLNHIDLAFLSGDALFDEAKMPVKWFECLL</sequence>
<dbReference type="PANTHER" id="PTHR22538">
    <property type="entry name" value="CILIA- AND FLAGELLA-ASSOCIATED PROTEIN 74"/>
    <property type="match status" value="1"/>
</dbReference>
<dbReference type="Proteomes" id="UP000054928">
    <property type="component" value="Unassembled WGS sequence"/>
</dbReference>
<proteinExistence type="predicted"/>
<accession>A0A0P1AYD8</accession>
<evidence type="ECO:0000313" key="2">
    <source>
        <dbReference type="EMBL" id="CEG46848.1"/>
    </source>
</evidence>